<keyword evidence="2" id="KW-1185">Reference proteome</keyword>
<dbReference type="HOGENOM" id="CLU_2015983_0_0_1"/>
<evidence type="ECO:0000313" key="1">
    <source>
        <dbReference type="EMBL" id="KIK77108.1"/>
    </source>
</evidence>
<sequence>MTQTFIPVSKEYTSIGLVMWILTMTVGARGHQIMPSGPVSATLPSAAIRRAASEMSLAAWMIACCLVFVFRREGDEIPGTRSDSPVVPDVRTRNSWHPRASRLYASVIFFRRSSTRHSLIPPM</sequence>
<organism evidence="1 2">
    <name type="scientific">Paxillus rubicundulus Ve08.2h10</name>
    <dbReference type="NCBI Taxonomy" id="930991"/>
    <lineage>
        <taxon>Eukaryota</taxon>
        <taxon>Fungi</taxon>
        <taxon>Dikarya</taxon>
        <taxon>Basidiomycota</taxon>
        <taxon>Agaricomycotina</taxon>
        <taxon>Agaricomycetes</taxon>
        <taxon>Agaricomycetidae</taxon>
        <taxon>Boletales</taxon>
        <taxon>Paxilineae</taxon>
        <taxon>Paxillaceae</taxon>
        <taxon>Paxillus</taxon>
    </lineage>
</organism>
<dbReference type="InParanoid" id="A0A0D0CP92"/>
<accession>A0A0D0CP92</accession>
<proteinExistence type="predicted"/>
<evidence type="ECO:0000313" key="2">
    <source>
        <dbReference type="Proteomes" id="UP000054538"/>
    </source>
</evidence>
<name>A0A0D0CP92_9AGAM</name>
<protein>
    <submittedName>
        <fullName evidence="1">Uncharacterized protein</fullName>
    </submittedName>
</protein>
<dbReference type="AlphaFoldDB" id="A0A0D0CP92"/>
<reference evidence="1 2" key="1">
    <citation type="submission" date="2014-04" db="EMBL/GenBank/DDBJ databases">
        <authorList>
            <consortium name="DOE Joint Genome Institute"/>
            <person name="Kuo A."/>
            <person name="Kohler A."/>
            <person name="Jargeat P."/>
            <person name="Nagy L.G."/>
            <person name="Floudas D."/>
            <person name="Copeland A."/>
            <person name="Barry K.W."/>
            <person name="Cichocki N."/>
            <person name="Veneault-Fourrey C."/>
            <person name="LaButti K."/>
            <person name="Lindquist E.A."/>
            <person name="Lipzen A."/>
            <person name="Lundell T."/>
            <person name="Morin E."/>
            <person name="Murat C."/>
            <person name="Sun H."/>
            <person name="Tunlid A."/>
            <person name="Henrissat B."/>
            <person name="Grigoriev I.V."/>
            <person name="Hibbett D.S."/>
            <person name="Martin F."/>
            <person name="Nordberg H.P."/>
            <person name="Cantor M.N."/>
            <person name="Hua S.X."/>
        </authorList>
    </citation>
    <scope>NUCLEOTIDE SEQUENCE [LARGE SCALE GENOMIC DNA]</scope>
    <source>
        <strain evidence="1 2">Ve08.2h10</strain>
    </source>
</reference>
<gene>
    <name evidence="1" type="ORF">PAXRUDRAFT_398119</name>
</gene>
<dbReference type="Proteomes" id="UP000054538">
    <property type="component" value="Unassembled WGS sequence"/>
</dbReference>
<reference evidence="2" key="2">
    <citation type="submission" date="2015-01" db="EMBL/GenBank/DDBJ databases">
        <title>Evolutionary Origins and Diversification of the Mycorrhizal Mutualists.</title>
        <authorList>
            <consortium name="DOE Joint Genome Institute"/>
            <consortium name="Mycorrhizal Genomics Consortium"/>
            <person name="Kohler A."/>
            <person name="Kuo A."/>
            <person name="Nagy L.G."/>
            <person name="Floudas D."/>
            <person name="Copeland A."/>
            <person name="Barry K.W."/>
            <person name="Cichocki N."/>
            <person name="Veneault-Fourrey C."/>
            <person name="LaButti K."/>
            <person name="Lindquist E.A."/>
            <person name="Lipzen A."/>
            <person name="Lundell T."/>
            <person name="Morin E."/>
            <person name="Murat C."/>
            <person name="Riley R."/>
            <person name="Ohm R."/>
            <person name="Sun H."/>
            <person name="Tunlid A."/>
            <person name="Henrissat B."/>
            <person name="Grigoriev I.V."/>
            <person name="Hibbett D.S."/>
            <person name="Martin F."/>
        </authorList>
    </citation>
    <scope>NUCLEOTIDE SEQUENCE [LARGE SCALE GENOMIC DNA]</scope>
    <source>
        <strain evidence="2">Ve08.2h10</strain>
    </source>
</reference>
<dbReference type="EMBL" id="KN827137">
    <property type="protein sequence ID" value="KIK77108.1"/>
    <property type="molecule type" value="Genomic_DNA"/>
</dbReference>